<dbReference type="InterPro" id="IPR023546">
    <property type="entry name" value="MGMT"/>
</dbReference>
<accession>A0A9E9LCE2</accession>
<dbReference type="HAMAP" id="MF_00772">
    <property type="entry name" value="OGT"/>
    <property type="match status" value="1"/>
</dbReference>
<evidence type="ECO:0000256" key="6">
    <source>
        <dbReference type="ARBA" id="ARBA00022763"/>
    </source>
</evidence>
<dbReference type="SUPFAM" id="SSF46767">
    <property type="entry name" value="Methylated DNA-protein cysteine methyltransferase, C-terminal domain"/>
    <property type="match status" value="1"/>
</dbReference>
<comment type="similarity">
    <text evidence="2 9">Belongs to the MGMT family.</text>
</comment>
<dbReference type="Gene3D" id="3.30.160.70">
    <property type="entry name" value="Methylated DNA-protein cysteine methyltransferase domain"/>
    <property type="match status" value="1"/>
</dbReference>
<evidence type="ECO:0000313" key="12">
    <source>
        <dbReference type="EMBL" id="WAV90357.1"/>
    </source>
</evidence>
<evidence type="ECO:0000256" key="7">
    <source>
        <dbReference type="ARBA" id="ARBA00023204"/>
    </source>
</evidence>
<dbReference type="Pfam" id="PF01035">
    <property type="entry name" value="DNA_binding_1"/>
    <property type="match status" value="1"/>
</dbReference>
<comment type="catalytic activity">
    <reaction evidence="8 9">
        <text>a 6-O-methyl-2'-deoxyguanosine in DNA + L-cysteinyl-[protein] = S-methyl-L-cysteinyl-[protein] + a 2'-deoxyguanosine in DNA</text>
        <dbReference type="Rhea" id="RHEA:24000"/>
        <dbReference type="Rhea" id="RHEA-COMP:10131"/>
        <dbReference type="Rhea" id="RHEA-COMP:10132"/>
        <dbReference type="Rhea" id="RHEA-COMP:11367"/>
        <dbReference type="Rhea" id="RHEA-COMP:11368"/>
        <dbReference type="ChEBI" id="CHEBI:29950"/>
        <dbReference type="ChEBI" id="CHEBI:82612"/>
        <dbReference type="ChEBI" id="CHEBI:85445"/>
        <dbReference type="ChEBI" id="CHEBI:85448"/>
        <dbReference type="EC" id="2.1.1.63"/>
    </reaction>
</comment>
<dbReference type="InterPro" id="IPR014048">
    <property type="entry name" value="MethylDNA_cys_MeTrfase_DNA-bd"/>
</dbReference>
<keyword evidence="3 9" id="KW-0963">Cytoplasm</keyword>
<dbReference type="CDD" id="cd06445">
    <property type="entry name" value="ATase"/>
    <property type="match status" value="1"/>
</dbReference>
<evidence type="ECO:0000259" key="11">
    <source>
        <dbReference type="Pfam" id="PF02870"/>
    </source>
</evidence>
<dbReference type="InterPro" id="IPR036631">
    <property type="entry name" value="MGMT_N_sf"/>
</dbReference>
<keyword evidence="4 9" id="KW-0489">Methyltransferase</keyword>
<protein>
    <recommendedName>
        <fullName evidence="9">Methylated-DNA--protein-cysteine methyltransferase</fullName>
        <ecNumber evidence="9">2.1.1.63</ecNumber>
    </recommendedName>
    <alternativeName>
        <fullName evidence="9">6-O-methylguanine-DNA methyltransferase</fullName>
        <shortName evidence="9">MGMT</shortName>
    </alternativeName>
    <alternativeName>
        <fullName evidence="9">O-6-methylguanine-DNA-alkyltransferase</fullName>
    </alternativeName>
</protein>
<reference evidence="12" key="1">
    <citation type="journal article" date="2022" name="Front. Microbiol.">
        <title>New perspectives on an old grouping: The genomic and phenotypic variability of Oxalobacter formigenes and the implications for calcium oxalate stone prevention.</title>
        <authorList>
            <person name="Chmiel J.A."/>
            <person name="Carr C."/>
            <person name="Stuivenberg G.A."/>
            <person name="Venema R."/>
            <person name="Chanyi R.M."/>
            <person name="Al K.F."/>
            <person name="Giguere D."/>
            <person name="Say H."/>
            <person name="Akouris P.P."/>
            <person name="Dominguez Romero S.A."/>
            <person name="Kwong A."/>
            <person name="Tai V."/>
            <person name="Koval S.F."/>
            <person name="Razvi H."/>
            <person name="Bjazevic J."/>
            <person name="Burton J.P."/>
        </authorList>
    </citation>
    <scope>NUCLEOTIDE SEQUENCE</scope>
    <source>
        <strain evidence="12">OxK</strain>
    </source>
</reference>
<comment type="miscellaneous">
    <text evidence="9">This enzyme catalyzes only one turnover and therefore is not strictly catalytic. According to one definition, an enzyme is a biocatalyst that acts repeatedly and over many reaction cycles.</text>
</comment>
<feature type="domain" description="Methylguanine DNA methyltransferase ribonuclease-like" evidence="11">
    <location>
        <begin position="2"/>
        <end position="69"/>
    </location>
</feature>
<dbReference type="SUPFAM" id="SSF53155">
    <property type="entry name" value="Methylated DNA-protein cysteine methyltransferase domain"/>
    <property type="match status" value="1"/>
</dbReference>
<dbReference type="PROSITE" id="PS00374">
    <property type="entry name" value="MGMT"/>
    <property type="match status" value="1"/>
</dbReference>
<dbReference type="Pfam" id="PF02870">
    <property type="entry name" value="Methyltransf_1N"/>
    <property type="match status" value="1"/>
</dbReference>
<dbReference type="GO" id="GO:0006307">
    <property type="term" value="P:DNA alkylation repair"/>
    <property type="evidence" value="ECO:0007669"/>
    <property type="project" value="UniProtKB-UniRule"/>
</dbReference>
<dbReference type="GO" id="GO:0005737">
    <property type="term" value="C:cytoplasm"/>
    <property type="evidence" value="ECO:0007669"/>
    <property type="project" value="UniProtKB-SubCell"/>
</dbReference>
<feature type="active site" description="Nucleophile; methyl group acceptor" evidence="9">
    <location>
        <position position="136"/>
    </location>
</feature>
<evidence type="ECO:0000256" key="5">
    <source>
        <dbReference type="ARBA" id="ARBA00022679"/>
    </source>
</evidence>
<keyword evidence="7 9" id="KW-0234">DNA repair</keyword>
<dbReference type="GO" id="GO:0003908">
    <property type="term" value="F:methylated-DNA-[protein]-cysteine S-methyltransferase activity"/>
    <property type="evidence" value="ECO:0007669"/>
    <property type="project" value="UniProtKB-UniRule"/>
</dbReference>
<dbReference type="GO" id="GO:0032259">
    <property type="term" value="P:methylation"/>
    <property type="evidence" value="ECO:0007669"/>
    <property type="project" value="UniProtKB-KW"/>
</dbReference>
<dbReference type="NCBIfam" id="TIGR00589">
    <property type="entry name" value="ogt"/>
    <property type="match status" value="1"/>
</dbReference>
<dbReference type="EC" id="2.1.1.63" evidence="9"/>
<sequence>MIYRTDYESPLGRVTLASDGESIVGLWLEGQKYFGDTVNGEMHREDRLAIFAKTRDWLDRYFRGEKPAIAEILLAPAGNRFRQEVWKILCDIPYGEVMTYGAIARMIAERLGREKMSAQAVGGAVGHNPVSIIIPCHRVVGANGSLTGYAGGIRTKIRLLEHEKADMTGLFVPKKSTAP</sequence>
<dbReference type="RefSeq" id="WP_269315458.1">
    <property type="nucleotide sequence ID" value="NZ_CP098251.1"/>
</dbReference>
<dbReference type="InterPro" id="IPR001497">
    <property type="entry name" value="MethylDNA_cys_MeTrfase_AS"/>
</dbReference>
<comment type="function">
    <text evidence="9">Involved in the cellular defense against the biological effects of O6-methylguanine (O6-MeG) and O4-methylthymine (O4-MeT) in DNA. Repairs the methylated nucleobase in DNA by stoichiometrically transferring the methyl group to a cysteine residue in the enzyme. This is a suicide reaction: the enzyme is irreversibly inactivated.</text>
</comment>
<evidence type="ECO:0000259" key="10">
    <source>
        <dbReference type="Pfam" id="PF01035"/>
    </source>
</evidence>
<dbReference type="FunFam" id="1.10.10.10:FF:000214">
    <property type="entry name" value="Methylated-DNA--protein-cysteine methyltransferase"/>
    <property type="match status" value="1"/>
</dbReference>
<keyword evidence="5 9" id="KW-0808">Transferase</keyword>
<gene>
    <name evidence="12" type="ORF">NB646_05650</name>
</gene>
<organism evidence="12">
    <name type="scientific">Oxalobacter aliiformigenes</name>
    <dbReference type="NCBI Taxonomy" id="2946593"/>
    <lineage>
        <taxon>Bacteria</taxon>
        <taxon>Pseudomonadati</taxon>
        <taxon>Pseudomonadota</taxon>
        <taxon>Betaproteobacteria</taxon>
        <taxon>Burkholderiales</taxon>
        <taxon>Oxalobacteraceae</taxon>
        <taxon>Oxalobacter</taxon>
    </lineage>
</organism>
<evidence type="ECO:0000256" key="8">
    <source>
        <dbReference type="ARBA" id="ARBA00049348"/>
    </source>
</evidence>
<dbReference type="InterPro" id="IPR036217">
    <property type="entry name" value="MethylDNA_cys_MeTrfase_DNAb"/>
</dbReference>
<dbReference type="Gene3D" id="1.10.10.10">
    <property type="entry name" value="Winged helix-like DNA-binding domain superfamily/Winged helix DNA-binding domain"/>
    <property type="match status" value="1"/>
</dbReference>
<dbReference type="InterPro" id="IPR008332">
    <property type="entry name" value="MethylG_MeTrfase_N"/>
</dbReference>
<proteinExistence type="inferred from homology"/>
<evidence type="ECO:0000256" key="4">
    <source>
        <dbReference type="ARBA" id="ARBA00022603"/>
    </source>
</evidence>
<name>A0A9E9LCE2_9BURK</name>
<dbReference type="AlphaFoldDB" id="A0A9E9LCE2"/>
<comment type="catalytic activity">
    <reaction evidence="1 9">
        <text>a 4-O-methyl-thymidine in DNA + L-cysteinyl-[protein] = a thymidine in DNA + S-methyl-L-cysteinyl-[protein]</text>
        <dbReference type="Rhea" id="RHEA:53428"/>
        <dbReference type="Rhea" id="RHEA-COMP:10131"/>
        <dbReference type="Rhea" id="RHEA-COMP:10132"/>
        <dbReference type="Rhea" id="RHEA-COMP:13555"/>
        <dbReference type="Rhea" id="RHEA-COMP:13556"/>
        <dbReference type="ChEBI" id="CHEBI:29950"/>
        <dbReference type="ChEBI" id="CHEBI:82612"/>
        <dbReference type="ChEBI" id="CHEBI:137386"/>
        <dbReference type="ChEBI" id="CHEBI:137387"/>
        <dbReference type="EC" id="2.1.1.63"/>
    </reaction>
</comment>
<keyword evidence="6 9" id="KW-0227">DNA damage</keyword>
<feature type="domain" description="Methylated-DNA-[protein]-cysteine S-methyltransferase DNA binding" evidence="10">
    <location>
        <begin position="81"/>
        <end position="164"/>
    </location>
</feature>
<dbReference type="PANTHER" id="PTHR10815">
    <property type="entry name" value="METHYLATED-DNA--PROTEIN-CYSTEINE METHYLTRANSFERASE"/>
    <property type="match status" value="1"/>
</dbReference>
<dbReference type="PANTHER" id="PTHR10815:SF5">
    <property type="entry name" value="METHYLATED-DNA--PROTEIN-CYSTEINE METHYLTRANSFERASE"/>
    <property type="match status" value="1"/>
</dbReference>
<dbReference type="EMBL" id="CP098251">
    <property type="protein sequence ID" value="WAV90357.1"/>
    <property type="molecule type" value="Genomic_DNA"/>
</dbReference>
<comment type="subcellular location">
    <subcellularLocation>
        <location evidence="9">Cytoplasm</location>
    </subcellularLocation>
</comment>
<evidence type="ECO:0000256" key="2">
    <source>
        <dbReference type="ARBA" id="ARBA00008711"/>
    </source>
</evidence>
<evidence type="ECO:0000256" key="9">
    <source>
        <dbReference type="HAMAP-Rule" id="MF_00772"/>
    </source>
</evidence>
<evidence type="ECO:0000256" key="3">
    <source>
        <dbReference type="ARBA" id="ARBA00022490"/>
    </source>
</evidence>
<dbReference type="Proteomes" id="UP001164819">
    <property type="component" value="Chromosome"/>
</dbReference>
<dbReference type="InterPro" id="IPR036388">
    <property type="entry name" value="WH-like_DNA-bd_sf"/>
</dbReference>
<evidence type="ECO:0000256" key="1">
    <source>
        <dbReference type="ARBA" id="ARBA00001286"/>
    </source>
</evidence>